<comment type="caution">
    <text evidence="2">The sequence shown here is derived from an EMBL/GenBank/DDBJ whole genome shotgun (WGS) entry which is preliminary data.</text>
</comment>
<keyword evidence="1" id="KW-0472">Membrane</keyword>
<evidence type="ECO:0000256" key="1">
    <source>
        <dbReference type="SAM" id="Phobius"/>
    </source>
</evidence>
<name>A0ABP8DHZ0_9ACTN</name>
<dbReference type="RefSeq" id="WP_345133306.1">
    <property type="nucleotide sequence ID" value="NZ_BAABAT010000023.1"/>
</dbReference>
<dbReference type="EMBL" id="BAABAT010000023">
    <property type="protein sequence ID" value="GAA4256301.1"/>
    <property type="molecule type" value="Genomic_DNA"/>
</dbReference>
<feature type="transmembrane region" description="Helical" evidence="1">
    <location>
        <begin position="89"/>
        <end position="112"/>
    </location>
</feature>
<accession>A0ABP8DHZ0</accession>
<feature type="transmembrane region" description="Helical" evidence="1">
    <location>
        <begin position="169"/>
        <end position="197"/>
    </location>
</feature>
<evidence type="ECO:0000313" key="2">
    <source>
        <dbReference type="EMBL" id="GAA4256301.1"/>
    </source>
</evidence>
<evidence type="ECO:0000313" key="3">
    <source>
        <dbReference type="Proteomes" id="UP001500620"/>
    </source>
</evidence>
<feature type="transmembrane region" description="Helical" evidence="1">
    <location>
        <begin position="132"/>
        <end position="157"/>
    </location>
</feature>
<proteinExistence type="predicted"/>
<sequence>MSTVTTSAPTEVLDRTGSGMRTAVTAAALVGALGSAGYIAGLFLLAGASNAEAQRAPITIVECLLAGLAYVIVAVTLPGLAGVTRLPRWALSLAAAGAAFVGVQGWVYGTMVANLANVLPEDVFEDAGKETFLLNLTLLPSMVLCLAGYVSLAIVGWRRKATSRGASILLILAGLAALLGPFPPVGLLGGLALAWVARSAKPITG</sequence>
<feature type="transmembrane region" description="Helical" evidence="1">
    <location>
        <begin position="23"/>
        <end position="46"/>
    </location>
</feature>
<organism evidence="2 3">
    <name type="scientific">Dactylosporangium darangshiense</name>
    <dbReference type="NCBI Taxonomy" id="579108"/>
    <lineage>
        <taxon>Bacteria</taxon>
        <taxon>Bacillati</taxon>
        <taxon>Actinomycetota</taxon>
        <taxon>Actinomycetes</taxon>
        <taxon>Micromonosporales</taxon>
        <taxon>Micromonosporaceae</taxon>
        <taxon>Dactylosporangium</taxon>
    </lineage>
</organism>
<protein>
    <submittedName>
        <fullName evidence="2">Uncharacterized protein</fullName>
    </submittedName>
</protein>
<dbReference type="Proteomes" id="UP001500620">
    <property type="component" value="Unassembled WGS sequence"/>
</dbReference>
<feature type="transmembrane region" description="Helical" evidence="1">
    <location>
        <begin position="58"/>
        <end position="77"/>
    </location>
</feature>
<keyword evidence="1" id="KW-1133">Transmembrane helix</keyword>
<gene>
    <name evidence="2" type="ORF">GCM10022255_068620</name>
</gene>
<reference evidence="3" key="1">
    <citation type="journal article" date="2019" name="Int. J. Syst. Evol. Microbiol.">
        <title>The Global Catalogue of Microorganisms (GCM) 10K type strain sequencing project: providing services to taxonomists for standard genome sequencing and annotation.</title>
        <authorList>
            <consortium name="The Broad Institute Genomics Platform"/>
            <consortium name="The Broad Institute Genome Sequencing Center for Infectious Disease"/>
            <person name="Wu L."/>
            <person name="Ma J."/>
        </authorList>
    </citation>
    <scope>NUCLEOTIDE SEQUENCE [LARGE SCALE GENOMIC DNA]</scope>
    <source>
        <strain evidence="3">JCM 17441</strain>
    </source>
</reference>
<keyword evidence="3" id="KW-1185">Reference proteome</keyword>
<keyword evidence="1" id="KW-0812">Transmembrane</keyword>